<evidence type="ECO:0000313" key="5">
    <source>
        <dbReference type="Proteomes" id="UP000051401"/>
    </source>
</evidence>
<proteinExistence type="predicted"/>
<name>A0A0T5PA46_9RHOB</name>
<dbReference type="Proteomes" id="UP000325785">
    <property type="component" value="Chromosome"/>
</dbReference>
<dbReference type="KEGG" id="rid:RIdsm_02814"/>
<feature type="compositionally biased region" description="Low complexity" evidence="1">
    <location>
        <begin position="35"/>
        <end position="44"/>
    </location>
</feature>
<dbReference type="PATRIC" id="fig|540747.5.peg.4474"/>
<evidence type="ECO:0000256" key="2">
    <source>
        <dbReference type="SAM" id="SignalP"/>
    </source>
</evidence>
<dbReference type="EMBL" id="LAXI01000004">
    <property type="protein sequence ID" value="KRS18169.1"/>
    <property type="molecule type" value="Genomic_DNA"/>
</dbReference>
<accession>A0A0T5PA46</accession>
<organism evidence="3 5">
    <name type="scientific">Roseovarius indicus</name>
    <dbReference type="NCBI Taxonomy" id="540747"/>
    <lineage>
        <taxon>Bacteria</taxon>
        <taxon>Pseudomonadati</taxon>
        <taxon>Pseudomonadota</taxon>
        <taxon>Alphaproteobacteria</taxon>
        <taxon>Rhodobacterales</taxon>
        <taxon>Roseobacteraceae</taxon>
        <taxon>Roseovarius</taxon>
    </lineage>
</organism>
<dbReference type="Proteomes" id="UP000051401">
    <property type="component" value="Unassembled WGS sequence"/>
</dbReference>
<evidence type="ECO:0000313" key="3">
    <source>
        <dbReference type="EMBL" id="KRS18169.1"/>
    </source>
</evidence>
<feature type="region of interest" description="Disordered" evidence="1">
    <location>
        <begin position="21"/>
        <end position="49"/>
    </location>
</feature>
<dbReference type="Pfam" id="PF06776">
    <property type="entry name" value="IalB"/>
    <property type="match status" value="1"/>
</dbReference>
<dbReference type="InterPro" id="IPR010642">
    <property type="entry name" value="Invasion_prot_B"/>
</dbReference>
<dbReference type="STRING" id="540747.SAMN04488031_101531"/>
<reference evidence="4 6" key="2">
    <citation type="submission" date="2018-08" db="EMBL/GenBank/DDBJ databases">
        <title>Genetic Globetrotter - A new plasmid hitch-hiking vast phylogenetic and geographic distances.</title>
        <authorList>
            <person name="Vollmers J."/>
            <person name="Petersen J."/>
        </authorList>
    </citation>
    <scope>NUCLEOTIDE SEQUENCE [LARGE SCALE GENOMIC DNA]</scope>
    <source>
        <strain evidence="4 6">DSM 26383</strain>
    </source>
</reference>
<evidence type="ECO:0000313" key="6">
    <source>
        <dbReference type="Proteomes" id="UP000325785"/>
    </source>
</evidence>
<reference evidence="3 5" key="1">
    <citation type="submission" date="2015-04" db="EMBL/GenBank/DDBJ databases">
        <title>The draft genome sequence of Roseovarius indicus B108T.</title>
        <authorList>
            <person name="Li G."/>
            <person name="Lai Q."/>
            <person name="Shao Z."/>
            <person name="Yan P."/>
        </authorList>
    </citation>
    <scope>NUCLEOTIDE SEQUENCE [LARGE SCALE GENOMIC DNA]</scope>
    <source>
        <strain evidence="3 5">B108</strain>
    </source>
</reference>
<feature type="signal peptide" evidence="2">
    <location>
        <begin position="1"/>
        <end position="22"/>
    </location>
</feature>
<dbReference type="InterPro" id="IPR038696">
    <property type="entry name" value="IalB_sf"/>
</dbReference>
<dbReference type="AlphaFoldDB" id="A0A0T5PA46"/>
<dbReference type="Gene3D" id="2.60.40.1880">
    <property type="entry name" value="Invasion associated locus B (IalB) protein"/>
    <property type="match status" value="1"/>
</dbReference>
<sequence>MSRFLFTLPLIALLAAGTAAVAQDDTATETETETTTEAPAEEGTSNANQLDMGQEVQEDPSYVKETYGDWQLQCFRSEAEEDPCQMYQLLREDAGNPVAEFSLFKLPDDSQAVAGATIVVPLGTLLPQGLKIAVDDGKAKAYNYSFCSMVGCFARIGFTQADVDALKAGGEAVLMIVPAQAPDQQVVIKASLDGFTKAYENVSIAPN</sequence>
<keyword evidence="5" id="KW-1185">Reference proteome</keyword>
<dbReference type="OrthoDB" id="9797912at2"/>
<dbReference type="RefSeq" id="WP_057815256.1">
    <property type="nucleotide sequence ID" value="NZ_CP031598.1"/>
</dbReference>
<keyword evidence="2" id="KW-0732">Signal</keyword>
<gene>
    <name evidence="4" type="ORF">RIdsm_02814</name>
    <name evidence="3" type="ORF">XM52_08425</name>
</gene>
<protein>
    <submittedName>
        <fullName evidence="3 4">Invasion protein</fullName>
    </submittedName>
</protein>
<evidence type="ECO:0000313" key="4">
    <source>
        <dbReference type="EMBL" id="QEW27005.1"/>
    </source>
</evidence>
<evidence type="ECO:0000256" key="1">
    <source>
        <dbReference type="SAM" id="MobiDB-lite"/>
    </source>
</evidence>
<dbReference type="EMBL" id="CP031598">
    <property type="protein sequence ID" value="QEW27005.1"/>
    <property type="molecule type" value="Genomic_DNA"/>
</dbReference>
<feature type="chain" id="PRO_5010437496" evidence="2">
    <location>
        <begin position="23"/>
        <end position="207"/>
    </location>
</feature>